<sequence>MKKKIKVVIRNLYELEIQENAKKGDIIDLKENIYLNMDIIRKKIYEKEKNKIKNFFLQEKEKELIKLKNEKEKEIQKLIHENEKIKIKLENEKNQEILKLKLKRGNFNNKIIGENLEKWCDNEIQNQMLILNDISWYKDNEIINGSKADFIFKVYRNKNKIENEVLTSAILEIKTEVKNIDSLKRKQKNDQYFNKLNIDRENKKLEFALLVSELEYDQENDLPIKKVQNFEKMYIIRPPYLITFLNIIISLARKNKELIYNLKRKKQKFKKEKEILEYFENMKNKILNNYLVKIENNLNDILKENKNIKNISENILSTYNKIEKKTKIILGHHFKFLIKKIENFQIEQVIKKINKDKKK</sequence>
<feature type="coiled-coil region" evidence="1">
    <location>
        <begin position="57"/>
        <end position="95"/>
    </location>
</feature>
<keyword evidence="1" id="KW-0175">Coiled coil</keyword>
<evidence type="ECO:0000256" key="1">
    <source>
        <dbReference type="SAM" id="Coils"/>
    </source>
</evidence>
<name>A0ABY7M118_9MOLU</name>
<evidence type="ECO:0000313" key="3">
    <source>
        <dbReference type="Proteomes" id="UP001210120"/>
    </source>
</evidence>
<dbReference type="Pfam" id="PF09903">
    <property type="entry name" value="DUF2130"/>
    <property type="match status" value="1"/>
</dbReference>
<keyword evidence="3" id="KW-1185">Reference proteome</keyword>
<gene>
    <name evidence="2" type="ORF">O7R10_02320</name>
</gene>
<reference evidence="2" key="1">
    <citation type="submission" date="2022-12" db="EMBL/GenBank/DDBJ databases">
        <title>Genomic Characterization of Candidatus Phytoplasma sacchari in China.</title>
        <authorList>
            <person name="Zhang R.-Y."/>
        </authorList>
    </citation>
    <scope>NUCLEOTIDE SEQUENCE [LARGE SCALE GENOMIC DNA]</scope>
    <source>
        <strain evidence="2">SCWL1</strain>
    </source>
</reference>
<organism evidence="2 3">
    <name type="scientific">Candidatus Phytoplasma sacchari</name>
    <dbReference type="NCBI Taxonomy" id="2609813"/>
    <lineage>
        <taxon>Bacteria</taxon>
        <taxon>Bacillati</taxon>
        <taxon>Mycoplasmatota</taxon>
        <taxon>Mollicutes</taxon>
        <taxon>Acholeplasmatales</taxon>
        <taxon>Acholeplasmataceae</taxon>
        <taxon>Candidatus Phytoplasma</taxon>
        <taxon>16SrXI (Rice yellow dwarf group)</taxon>
    </lineage>
</organism>
<proteinExistence type="predicted"/>
<dbReference type="EMBL" id="CP115156">
    <property type="protein sequence ID" value="WBL31413.1"/>
    <property type="molecule type" value="Genomic_DNA"/>
</dbReference>
<dbReference type="InterPro" id="IPR019219">
    <property type="entry name" value="DUF2130"/>
</dbReference>
<protein>
    <submittedName>
        <fullName evidence="2">DUF2130 domain-containing protein</fullName>
    </submittedName>
</protein>
<accession>A0ABY7M118</accession>
<dbReference type="Proteomes" id="UP001210120">
    <property type="component" value="Chromosome"/>
</dbReference>
<evidence type="ECO:0000313" key="2">
    <source>
        <dbReference type="EMBL" id="WBL31413.1"/>
    </source>
</evidence>